<evidence type="ECO:0000256" key="1">
    <source>
        <dbReference type="ARBA" id="ARBA00009183"/>
    </source>
</evidence>
<accession>A0AA38J8X3</accession>
<dbReference type="InterPro" id="IPR050346">
    <property type="entry name" value="FMO-like"/>
</dbReference>
<dbReference type="SUPFAM" id="SSF51905">
    <property type="entry name" value="FAD/NAD(P)-binding domain"/>
    <property type="match status" value="2"/>
</dbReference>
<reference evidence="6" key="1">
    <citation type="submission" date="2022-08" db="EMBL/GenBank/DDBJ databases">
        <authorList>
            <consortium name="DOE Joint Genome Institute"/>
            <person name="Min B."/>
            <person name="Sierra-Patev S."/>
            <person name="Naranjo-Ortiz M."/>
            <person name="Looney B."/>
            <person name="Konkel Z."/>
            <person name="Slot J.C."/>
            <person name="Sakamoto Y."/>
            <person name="Steenwyk J.L."/>
            <person name="Rokas A."/>
            <person name="Carro J."/>
            <person name="Camarero S."/>
            <person name="Ferreira P."/>
            <person name="Molpeceres G."/>
            <person name="Ruiz-duenas F.J."/>
            <person name="Serrano A."/>
            <person name="Henrissat B."/>
            <person name="Drula E."/>
            <person name="Hughes K.W."/>
            <person name="Mata J.L."/>
            <person name="Ishikawa N.K."/>
            <person name="Vargas-Isla R."/>
            <person name="Ushijima S."/>
            <person name="Smith C.A."/>
            <person name="Ahrendt S."/>
            <person name="Andreopoulos W."/>
            <person name="He G."/>
            <person name="LaButti K."/>
            <person name="Lipzen A."/>
            <person name="Ng V."/>
            <person name="Riley R."/>
            <person name="Sandor L."/>
            <person name="Barry K."/>
            <person name="Martinez A.T."/>
            <person name="Xiao Y."/>
            <person name="Gibbons J.G."/>
            <person name="Terashima K."/>
            <person name="Hibbett D.S."/>
            <person name="Grigoriev I.V."/>
        </authorList>
    </citation>
    <scope>NUCLEOTIDE SEQUENCE</scope>
    <source>
        <strain evidence="6">ET3784</strain>
    </source>
</reference>
<dbReference type="AlphaFoldDB" id="A0AA38J8X3"/>
<comment type="similarity">
    <text evidence="1">Belongs to the FMO family.</text>
</comment>
<evidence type="ECO:0000256" key="3">
    <source>
        <dbReference type="ARBA" id="ARBA00022827"/>
    </source>
</evidence>
<evidence type="ECO:0000256" key="2">
    <source>
        <dbReference type="ARBA" id="ARBA00022630"/>
    </source>
</evidence>
<gene>
    <name evidence="6" type="ORF">DFJ43DRAFT_799845</name>
</gene>
<keyword evidence="2" id="KW-0285">Flavoprotein</keyword>
<dbReference type="Proteomes" id="UP001176059">
    <property type="component" value="Unassembled WGS sequence"/>
</dbReference>
<dbReference type="PRINTS" id="PR00419">
    <property type="entry name" value="ADXRDTASE"/>
</dbReference>
<evidence type="ECO:0000256" key="5">
    <source>
        <dbReference type="SAM" id="MobiDB-lite"/>
    </source>
</evidence>
<reference evidence="6" key="2">
    <citation type="journal article" date="2023" name="Proc. Natl. Acad. Sci. U.S.A.">
        <title>A global phylogenomic analysis of the shiitake genus Lentinula.</title>
        <authorList>
            <person name="Sierra-Patev S."/>
            <person name="Min B."/>
            <person name="Naranjo-Ortiz M."/>
            <person name="Looney B."/>
            <person name="Konkel Z."/>
            <person name="Slot J.C."/>
            <person name="Sakamoto Y."/>
            <person name="Steenwyk J.L."/>
            <person name="Rokas A."/>
            <person name="Carro J."/>
            <person name="Camarero S."/>
            <person name="Ferreira P."/>
            <person name="Molpeceres G."/>
            <person name="Ruiz-Duenas F.J."/>
            <person name="Serrano A."/>
            <person name="Henrissat B."/>
            <person name="Drula E."/>
            <person name="Hughes K.W."/>
            <person name="Mata J.L."/>
            <person name="Ishikawa N.K."/>
            <person name="Vargas-Isla R."/>
            <person name="Ushijima S."/>
            <person name="Smith C.A."/>
            <person name="Donoghue J."/>
            <person name="Ahrendt S."/>
            <person name="Andreopoulos W."/>
            <person name="He G."/>
            <person name="LaButti K."/>
            <person name="Lipzen A."/>
            <person name="Ng V."/>
            <person name="Riley R."/>
            <person name="Sandor L."/>
            <person name="Barry K."/>
            <person name="Martinez A.T."/>
            <person name="Xiao Y."/>
            <person name="Gibbons J.G."/>
            <person name="Terashima K."/>
            <person name="Grigoriev I.V."/>
            <person name="Hibbett D."/>
        </authorList>
    </citation>
    <scope>NUCLEOTIDE SEQUENCE</scope>
    <source>
        <strain evidence="6">ET3784</strain>
    </source>
</reference>
<feature type="compositionally biased region" description="Low complexity" evidence="5">
    <location>
        <begin position="1"/>
        <end position="13"/>
    </location>
</feature>
<dbReference type="InterPro" id="IPR020946">
    <property type="entry name" value="Flavin_mOase-like"/>
</dbReference>
<keyword evidence="4" id="KW-0560">Oxidoreductase</keyword>
<dbReference type="EMBL" id="JANVFO010000075">
    <property type="protein sequence ID" value="KAJ3717219.1"/>
    <property type="molecule type" value="Genomic_DNA"/>
</dbReference>
<dbReference type="PANTHER" id="PTHR23023">
    <property type="entry name" value="DIMETHYLANILINE MONOOXYGENASE"/>
    <property type="match status" value="1"/>
</dbReference>
<organism evidence="6 7">
    <name type="scientific">Lentinula guzmanii</name>
    <dbReference type="NCBI Taxonomy" id="2804957"/>
    <lineage>
        <taxon>Eukaryota</taxon>
        <taxon>Fungi</taxon>
        <taxon>Dikarya</taxon>
        <taxon>Basidiomycota</taxon>
        <taxon>Agaricomycotina</taxon>
        <taxon>Agaricomycetes</taxon>
        <taxon>Agaricomycetidae</taxon>
        <taxon>Agaricales</taxon>
        <taxon>Marasmiineae</taxon>
        <taxon>Omphalotaceae</taxon>
        <taxon>Lentinula</taxon>
    </lineage>
</organism>
<feature type="region of interest" description="Disordered" evidence="5">
    <location>
        <begin position="1"/>
        <end position="25"/>
    </location>
</feature>
<dbReference type="GO" id="GO:0050661">
    <property type="term" value="F:NADP binding"/>
    <property type="evidence" value="ECO:0007669"/>
    <property type="project" value="InterPro"/>
</dbReference>
<proteinExistence type="inferred from homology"/>
<keyword evidence="3" id="KW-0274">FAD</keyword>
<sequence length="640" mass="72221">MKSSSSATTSSHTMYGSDNDQEYPMDAMSSAKTTHNLHRSVLVIGSGAAGLVTSQTLIQDGFTNVHVFSKDSQPGGVWEHNKVYSGVFINNLYGDYRFSSMEMPRHPSRDPKTTRLSAEDMQFYFEKFTETYLRDRISFETEVLNIRRPQPPFDSDPPNWIVKYRKRGRKEVREKGFHRIVLCTGGCHKPRIPSVFSPFAVQESGFRGPVLHSSEFRSKLDTIFAAVQPSDHHRSLYSNARPDPYLPNNPSADDHGGSSEDNDGNGIVVVIGGGKSAQDIAAYLANEGHHRNVCMVYEKTDAFIASTTQLSDRIRRSRLLGILSPHSDLRTPLERFLHKTWLGSKTVRGLFNMASNYSFKAFQIPSDSPLRLSQDPFWSLRVNDEVCRRGNSFHVLVNEGQIKVEAPARAVGFGKDGRSLVLSDGKVIRADAVVLATGYESSWTDLFDVQTINQVGLGKYPPQYVSLDSYDEEWKKYMSLKNPPPAPATNQLWMSCIYRGIVPARNILKRDLAINGAVFSTNNGYVFETTAHWISSYFLEDSFLDIPASIKEAVQSTERTSAWLRKRYPDMLHWTNESHSSDIQFWSWPQYTDDLLRDMGLSYGKDRTGGNALTWLFKPIEVEAIKDLTKERAALRMQSA</sequence>
<name>A0AA38J8X3_9AGAR</name>
<evidence type="ECO:0000256" key="4">
    <source>
        <dbReference type="ARBA" id="ARBA00023002"/>
    </source>
</evidence>
<dbReference type="InterPro" id="IPR036188">
    <property type="entry name" value="FAD/NAD-bd_sf"/>
</dbReference>
<feature type="region of interest" description="Disordered" evidence="5">
    <location>
        <begin position="235"/>
        <end position="265"/>
    </location>
</feature>
<dbReference type="GO" id="GO:0050660">
    <property type="term" value="F:flavin adenine dinucleotide binding"/>
    <property type="evidence" value="ECO:0007669"/>
    <property type="project" value="InterPro"/>
</dbReference>
<dbReference type="Pfam" id="PF00743">
    <property type="entry name" value="FMO-like"/>
    <property type="match status" value="1"/>
</dbReference>
<dbReference type="GO" id="GO:0004499">
    <property type="term" value="F:N,N-dimethylaniline monooxygenase activity"/>
    <property type="evidence" value="ECO:0007669"/>
    <property type="project" value="InterPro"/>
</dbReference>
<evidence type="ECO:0000313" key="7">
    <source>
        <dbReference type="Proteomes" id="UP001176059"/>
    </source>
</evidence>
<keyword evidence="7" id="KW-1185">Reference proteome</keyword>
<dbReference type="Gene3D" id="3.50.50.60">
    <property type="entry name" value="FAD/NAD(P)-binding domain"/>
    <property type="match status" value="2"/>
</dbReference>
<comment type="caution">
    <text evidence="6">The sequence shown here is derived from an EMBL/GenBank/DDBJ whole genome shotgun (WGS) entry which is preliminary data.</text>
</comment>
<evidence type="ECO:0000313" key="6">
    <source>
        <dbReference type="EMBL" id="KAJ3717219.1"/>
    </source>
</evidence>
<protein>
    <submittedName>
        <fullName evidence="6">FAD/NAD(P)-binding domain-containing protein</fullName>
    </submittedName>
</protein>